<accession>A0ABV4TXH3</accession>
<evidence type="ECO:0000256" key="4">
    <source>
        <dbReference type="ARBA" id="ARBA00022679"/>
    </source>
</evidence>
<protein>
    <submittedName>
        <fullName evidence="6">TDP-N-acetylfucosamine:lipid II N-acetylfucosaminyltransferase</fullName>
        <ecNumber evidence="6">2.4.1.325</ecNumber>
    </submittedName>
</protein>
<gene>
    <name evidence="6" type="ORF">ACERLL_08050</name>
</gene>
<evidence type="ECO:0000256" key="2">
    <source>
        <dbReference type="ARBA" id="ARBA00022519"/>
    </source>
</evidence>
<dbReference type="GO" id="GO:0102031">
    <property type="term" value="F:4-acetamido-4,6-dideoxy-D-galactose transferase activity"/>
    <property type="evidence" value="ECO:0007669"/>
    <property type="project" value="UniProtKB-EC"/>
</dbReference>
<dbReference type="EMBL" id="JBGUAW010000005">
    <property type="protein sequence ID" value="MFA9460775.1"/>
    <property type="molecule type" value="Genomic_DNA"/>
</dbReference>
<dbReference type="InterPro" id="IPR009993">
    <property type="entry name" value="WecF"/>
</dbReference>
<proteinExistence type="predicted"/>
<sequence>MVLHSLDAFNKELVGRAPAGVNFAWVGMGYDYYDLISEGADKLFTEKTRAIFEKCLRPGGLRQDLQHYLRKLTPCRGASITKEEAASRVNFFSPVISPEYRMVVERIGHPRPGFLDWNYSLNGRFFDRTESCHAVSGNDILLGNSAAFSNNHAEAIDFIGEIDSTERRVICPLSYGNACYAEFVEKYGRSTLGERFAALRRFLPPDRYLEAIRPCSNVIMNHFRQQAAGNIAMMLFLGAKVFLNEENPLFAYYRSLGIQVFSMEELASDPGLLDSDLPWSRVLQNRSILREILGWEAGVRKTRDFIATAIG</sequence>
<name>A0ABV4TXH3_9GAMM</name>
<keyword evidence="4 6" id="KW-0808">Transferase</keyword>
<evidence type="ECO:0000313" key="7">
    <source>
        <dbReference type="Proteomes" id="UP001575181"/>
    </source>
</evidence>
<reference evidence="6 7" key="1">
    <citation type="submission" date="2024-08" db="EMBL/GenBank/DDBJ databases">
        <title>Whole-genome sequencing of halo(alkali)philic microorganisms from hypersaline lakes.</title>
        <authorList>
            <person name="Sorokin D.Y."/>
            <person name="Merkel A.Y."/>
            <person name="Messina E."/>
            <person name="Yakimov M."/>
        </authorList>
    </citation>
    <scope>NUCLEOTIDE SEQUENCE [LARGE SCALE GENOMIC DNA]</scope>
    <source>
        <strain evidence="6 7">Cl-TMA</strain>
    </source>
</reference>
<dbReference type="Proteomes" id="UP001575181">
    <property type="component" value="Unassembled WGS sequence"/>
</dbReference>
<organism evidence="6 7">
    <name type="scientific">Thiohalorhabdus methylotrophus</name>
    <dbReference type="NCBI Taxonomy" id="3242694"/>
    <lineage>
        <taxon>Bacteria</taxon>
        <taxon>Pseudomonadati</taxon>
        <taxon>Pseudomonadota</taxon>
        <taxon>Gammaproteobacteria</taxon>
        <taxon>Thiohalorhabdales</taxon>
        <taxon>Thiohalorhabdaceae</taxon>
        <taxon>Thiohalorhabdus</taxon>
    </lineage>
</organism>
<keyword evidence="7" id="KW-1185">Reference proteome</keyword>
<evidence type="ECO:0000256" key="5">
    <source>
        <dbReference type="ARBA" id="ARBA00023136"/>
    </source>
</evidence>
<keyword evidence="3 6" id="KW-0328">Glycosyltransferase</keyword>
<evidence type="ECO:0000256" key="3">
    <source>
        <dbReference type="ARBA" id="ARBA00022676"/>
    </source>
</evidence>
<keyword evidence="1" id="KW-1003">Cell membrane</keyword>
<keyword evidence="5" id="KW-0472">Membrane</keyword>
<dbReference type="Pfam" id="PF07429">
    <property type="entry name" value="Glyco_transf_56"/>
    <property type="match status" value="1"/>
</dbReference>
<evidence type="ECO:0000256" key="1">
    <source>
        <dbReference type="ARBA" id="ARBA00022475"/>
    </source>
</evidence>
<evidence type="ECO:0000313" key="6">
    <source>
        <dbReference type="EMBL" id="MFA9460775.1"/>
    </source>
</evidence>
<dbReference type="RefSeq" id="WP_373655562.1">
    <property type="nucleotide sequence ID" value="NZ_JBGUAW010000005.1"/>
</dbReference>
<dbReference type="EC" id="2.4.1.325" evidence="6"/>
<keyword evidence="2" id="KW-0997">Cell inner membrane</keyword>
<comment type="caution">
    <text evidence="6">The sequence shown here is derived from an EMBL/GenBank/DDBJ whole genome shotgun (WGS) entry which is preliminary data.</text>
</comment>